<dbReference type="PANTHER" id="PTHR30404">
    <property type="entry name" value="N-ACETYLMURAMOYL-L-ALANINE AMIDASE"/>
    <property type="match status" value="1"/>
</dbReference>
<protein>
    <recommendedName>
        <fullName evidence="2">MurNAc-LAA domain-containing protein</fullName>
    </recommendedName>
</protein>
<dbReference type="InterPro" id="IPR002901">
    <property type="entry name" value="MGlyc_endo_b_GlcNAc-like_dom"/>
</dbReference>
<reference evidence="3 4" key="1">
    <citation type="submission" date="2019-10" db="EMBL/GenBank/DDBJ databases">
        <title>The Genome Sequence of Clostridium tarantellae Isolated from Fish Brain.</title>
        <authorList>
            <person name="Bano L."/>
            <person name="Kiel M."/>
            <person name="Sales G."/>
            <person name="Doxey A.C."/>
            <person name="Mansfield M.J."/>
            <person name="Schiavone M."/>
            <person name="Rossetto O."/>
            <person name="Pirazzini M."/>
            <person name="Dobrindt U."/>
            <person name="Montecucco C."/>
        </authorList>
    </citation>
    <scope>NUCLEOTIDE SEQUENCE [LARGE SCALE GENOMIC DNA]</scope>
    <source>
        <strain evidence="3 4">DSM 3997</strain>
    </source>
</reference>
<dbReference type="RefSeq" id="WP_152889151.1">
    <property type="nucleotide sequence ID" value="NZ_WHJC01000077.1"/>
</dbReference>
<dbReference type="GO" id="GO:0008745">
    <property type="term" value="F:N-acetylmuramoyl-L-alanine amidase activity"/>
    <property type="evidence" value="ECO:0007669"/>
    <property type="project" value="InterPro"/>
</dbReference>
<dbReference type="Pfam" id="PF01520">
    <property type="entry name" value="Amidase_3"/>
    <property type="match status" value="1"/>
</dbReference>
<organism evidence="3 4">
    <name type="scientific">Clostridium tarantellae</name>
    <dbReference type="NCBI Taxonomy" id="39493"/>
    <lineage>
        <taxon>Bacteria</taxon>
        <taxon>Bacillati</taxon>
        <taxon>Bacillota</taxon>
        <taxon>Clostridia</taxon>
        <taxon>Eubacteriales</taxon>
        <taxon>Clostridiaceae</taxon>
        <taxon>Clostridium</taxon>
    </lineage>
</organism>
<feature type="domain" description="MurNAc-LAA" evidence="2">
    <location>
        <begin position="829"/>
        <end position="948"/>
    </location>
</feature>
<dbReference type="GO" id="GO:0009253">
    <property type="term" value="P:peptidoglycan catabolic process"/>
    <property type="evidence" value="ECO:0007669"/>
    <property type="project" value="InterPro"/>
</dbReference>
<dbReference type="GO" id="GO:0030288">
    <property type="term" value="C:outer membrane-bounded periplasmic space"/>
    <property type="evidence" value="ECO:0007669"/>
    <property type="project" value="TreeGrafter"/>
</dbReference>
<dbReference type="Gene3D" id="3.40.630.40">
    <property type="entry name" value="Zn-dependent exopeptidases"/>
    <property type="match status" value="1"/>
</dbReference>
<dbReference type="InterPro" id="IPR002508">
    <property type="entry name" value="MurNAc-LAA_cat"/>
</dbReference>
<proteinExistence type="predicted"/>
<dbReference type="EMBL" id="WHJC01000077">
    <property type="protein sequence ID" value="MPQ43539.1"/>
    <property type="molecule type" value="Genomic_DNA"/>
</dbReference>
<dbReference type="SMART" id="SM00646">
    <property type="entry name" value="Ami_3"/>
    <property type="match status" value="1"/>
</dbReference>
<dbReference type="SUPFAM" id="SSF53187">
    <property type="entry name" value="Zn-dependent exopeptidases"/>
    <property type="match status" value="1"/>
</dbReference>
<accession>A0A6I1MTH7</accession>
<evidence type="ECO:0000259" key="2">
    <source>
        <dbReference type="SMART" id="SM00646"/>
    </source>
</evidence>
<keyword evidence="4" id="KW-1185">Reference proteome</keyword>
<dbReference type="Pfam" id="PF17957">
    <property type="entry name" value="Big_7"/>
    <property type="match status" value="1"/>
</dbReference>
<dbReference type="Gene3D" id="2.60.40.10">
    <property type="entry name" value="Immunoglobulins"/>
    <property type="match status" value="1"/>
</dbReference>
<dbReference type="GO" id="GO:0004040">
    <property type="term" value="F:amidase activity"/>
    <property type="evidence" value="ECO:0007669"/>
    <property type="project" value="InterPro"/>
</dbReference>
<gene>
    <name evidence="3" type="ORF">GBZ86_07190</name>
</gene>
<dbReference type="Pfam" id="PF01832">
    <property type="entry name" value="Glucosaminidase"/>
    <property type="match status" value="1"/>
</dbReference>
<dbReference type="OrthoDB" id="9763643at2"/>
<comment type="caution">
    <text evidence="3">The sequence shown here is derived from an EMBL/GenBank/DDBJ whole genome shotgun (WGS) entry which is preliminary data.</text>
</comment>
<evidence type="ECO:0000313" key="3">
    <source>
        <dbReference type="EMBL" id="MPQ43539.1"/>
    </source>
</evidence>
<dbReference type="Proteomes" id="UP000430345">
    <property type="component" value="Unassembled WGS sequence"/>
</dbReference>
<dbReference type="CDD" id="cd02696">
    <property type="entry name" value="MurNAc-LAA"/>
    <property type="match status" value="1"/>
</dbReference>
<evidence type="ECO:0000256" key="1">
    <source>
        <dbReference type="ARBA" id="ARBA00022801"/>
    </source>
</evidence>
<sequence length="954" mass="105870">MRKHKCKISIFILLVFIFSIIPSRFVHAMENINIISKTTITREDARSWAYKRGATKTFMDLVDLYWDSYEKHGQVNPAIAYVQSALETNFGNFGGILNESYKNPCGMKNTVGGGDDDANAHHKFNSWSDGVTAHLDHLALYAGGKGYPKGKNETNDARHFAGIYGIAPKVLDLSSNWASSKSYGKDIIDLYNELDHFSKTRKKSKMNLEKPSESLKIEGNTLKVTGWVLQGFGVKEVKIYLDNEYIGNAQLGIKRADVNKAFSNYPNGENSGFAGEFNINHVTPGKKIVKAEAIGNDGTIITRTARITLEKKPAKMNLEAPKQNLVIEGNTLNIKGWALHGSEVKEIKVYLNNEYVGNANLGIKRFDVNRVFKGYPNGENSGFSGEFNISHITPGEKIIKVEVIGKDNSVISQNSKINLKKKPAKMNLEAPKQNFTTDNNTLSIKGWALHGSGVKEIKVYLDNNFVGNANLGIDRPDVNKVFKDYPNGKKSGFTGEFNISNFTAGQKTIKVEAIGNDGSKINFLSKINLKKKPAKMNFEKSIITVEGNKTYLNILGWALHGSGVKEIKVYADNNYLGNANLGIDRQDVNRTFKGYLNGEKSGFNGKFDMQFIAPGTKSIKIEVIGNDNTKITRTSQLVLKKKIAKINLENPVDATTLKGRTLKIKGWALNDSGVKEVKVYVDNNYLGSANLNIDRVDVNKAFPNYINGNKSGFTGEFDVSNFARGYHKVKIIAIGNDNTTKEMSKLIKLNHKKFIVIDPGHNTNPAYRVDTGSSFSHNGNLYKECELNMELAVKLRDELSKLGYEVVLTQSPFQTTYDKTVVDSLDRRTSLANDLKADLFISVHHNEFESIMAYGTETWYSDFREVPCSGNAIESSEALAKALADTLAKSGNFYNRGAKSGRLYVTRKASMPSVLIEAGFLSNPNDATKAADENHQRRVANALAHTVDNWFKEN</sequence>
<name>A0A6I1MTH7_9CLOT</name>
<dbReference type="AlphaFoldDB" id="A0A6I1MTH7"/>
<keyword evidence="1" id="KW-0378">Hydrolase</keyword>
<dbReference type="PANTHER" id="PTHR30404:SF0">
    <property type="entry name" value="N-ACETYLMURAMOYL-L-ALANINE AMIDASE AMIC"/>
    <property type="match status" value="1"/>
</dbReference>
<evidence type="ECO:0000313" key="4">
    <source>
        <dbReference type="Proteomes" id="UP000430345"/>
    </source>
</evidence>
<dbReference type="InterPro" id="IPR013783">
    <property type="entry name" value="Ig-like_fold"/>
</dbReference>
<dbReference type="InterPro" id="IPR050695">
    <property type="entry name" value="N-acetylmuramoyl_amidase_3"/>
</dbReference>